<protein>
    <recommendedName>
        <fullName evidence="8">Replication factor C subunit 2</fullName>
    </recommendedName>
</protein>
<sequence>MDTDQGPSTSKSSFELPWVEKYRPTRVRDIVGNVEAVSRLQIIAEEGNMPNIILAGPPGTGKTTSIQCVARELLGPHYKDAVLELNASDDRGIDVVRTKIKNFAQQRVSLPPGRHKIVVLDEADSMTGGAQQALRRTMEVHSATTRFALACNTSSKIIEPIQSRCAVVRYARLADAEVLARLLHVAAAEGVAHTPDGLEAVVFVADGDMRGALNALQATARGPGLVDQAGVFRVCDQPHPVLVRSMLQHCLAARIDEAYVGMKALCDSGYSAQDIITILFRVVRGYAGINEFLKLEYIKQIGFCHMRIADGVGSRLQLSGLLAELCKLSQKSTGQNGTRKATGPEQEQGGSKLRDQLYFNFIGFPFPLGPVLRRKTIRREVTPGVMWTFEQAQTFAGFRTSTNIRMTVIKLLSGVLWVHAPIAPTAECIRLMRELGFPVGYIVLTTYAYEHKVFVGPFSRKFPRAKVYVPPRTWSFPLNLPLQALGIFPSGILTTDDPGAHGLKGFGLLPADVPWAGEIQQKVLQASLGAAPYVEVSFFHKPTRTLLVTDAVVSIPAQPPAVGHVSEDTVSSSELLFQASSNFYVRTLVGPQRAAEPLPDVPLRPRELTPAAAQLGWRRAVLLVLYFRPGDLRDPRASFGALAERLIVGPVLRVLVFPAISAAARDWVGAMCGEWDFRRVIPAHFDAPVRAGPADLRAAFQFLWDGPEGAVEAVERPALGWAGLLRRLRPGGVNGPAPVEYDARDMQALRSLHAFLVRLRVLRPPDGGLGV</sequence>
<evidence type="ECO:0000259" key="9">
    <source>
        <dbReference type="SMART" id="SM00382"/>
    </source>
</evidence>
<dbReference type="CDD" id="cd18140">
    <property type="entry name" value="HLD_clamp_RFC"/>
    <property type="match status" value="1"/>
</dbReference>
<dbReference type="SMART" id="SM00382">
    <property type="entry name" value="AAA"/>
    <property type="match status" value="1"/>
</dbReference>
<dbReference type="Pfam" id="PF00004">
    <property type="entry name" value="AAA"/>
    <property type="match status" value="1"/>
</dbReference>
<dbReference type="SUPFAM" id="SSF48019">
    <property type="entry name" value="post-AAA+ oligomerization domain-like"/>
    <property type="match status" value="1"/>
</dbReference>
<reference evidence="10 11" key="1">
    <citation type="journal article" date="2014" name="BMC Genomics">
        <title>Oil accumulation mechanisms of the oleaginous microalga Chlorella protothecoides revealed through its genome, transcriptomes, and proteomes.</title>
        <authorList>
            <person name="Gao C."/>
            <person name="Wang Y."/>
            <person name="Shen Y."/>
            <person name="Yan D."/>
            <person name="He X."/>
            <person name="Dai J."/>
            <person name="Wu Q."/>
        </authorList>
    </citation>
    <scope>NUCLEOTIDE SEQUENCE [LARGE SCALE GENOMIC DNA]</scope>
    <source>
        <strain evidence="10 11">0710</strain>
    </source>
</reference>
<evidence type="ECO:0000256" key="2">
    <source>
        <dbReference type="ARBA" id="ARBA00005378"/>
    </source>
</evidence>
<keyword evidence="5" id="KW-0547">Nucleotide-binding</keyword>
<name>A0A087SC99_AUXPR</name>
<gene>
    <name evidence="10" type="ORF">F751_1049</name>
</gene>
<keyword evidence="7" id="KW-0539">Nucleus</keyword>
<keyword evidence="11" id="KW-1185">Reference proteome</keyword>
<dbReference type="FunFam" id="1.20.272.10:FF:000006">
    <property type="entry name" value="Replication factor C subunit 2"/>
    <property type="match status" value="1"/>
</dbReference>
<dbReference type="InterPro" id="IPR008921">
    <property type="entry name" value="DNA_pol3_clamp-load_cplx_C"/>
</dbReference>
<dbReference type="GO" id="GO:0005634">
    <property type="term" value="C:nucleus"/>
    <property type="evidence" value="ECO:0007669"/>
    <property type="project" value="UniProtKB-SubCell"/>
</dbReference>
<feature type="domain" description="AAA+ ATPase" evidence="9">
    <location>
        <begin position="48"/>
        <end position="175"/>
    </location>
</feature>
<dbReference type="Pfam" id="PF14234">
    <property type="entry name" value="DUF4336"/>
    <property type="match status" value="2"/>
</dbReference>
<dbReference type="Proteomes" id="UP000028924">
    <property type="component" value="Unassembled WGS sequence"/>
</dbReference>
<evidence type="ECO:0000256" key="6">
    <source>
        <dbReference type="ARBA" id="ARBA00022840"/>
    </source>
</evidence>
<dbReference type="Gene3D" id="1.10.8.60">
    <property type="match status" value="1"/>
</dbReference>
<dbReference type="GeneID" id="23612440"/>
<accession>A0A087SC99</accession>
<dbReference type="STRING" id="3075.A0A087SC99"/>
<evidence type="ECO:0000256" key="1">
    <source>
        <dbReference type="ARBA" id="ARBA00004123"/>
    </source>
</evidence>
<dbReference type="NCBIfam" id="NF001679">
    <property type="entry name" value="PRK00440.1"/>
    <property type="match status" value="1"/>
</dbReference>
<dbReference type="InterPro" id="IPR003959">
    <property type="entry name" value="ATPase_AAA_core"/>
</dbReference>
<organism evidence="10 11">
    <name type="scientific">Auxenochlorella protothecoides</name>
    <name type="common">Green microalga</name>
    <name type="synonym">Chlorella protothecoides</name>
    <dbReference type="NCBI Taxonomy" id="3075"/>
    <lineage>
        <taxon>Eukaryota</taxon>
        <taxon>Viridiplantae</taxon>
        <taxon>Chlorophyta</taxon>
        <taxon>core chlorophytes</taxon>
        <taxon>Trebouxiophyceae</taxon>
        <taxon>Chlorellales</taxon>
        <taxon>Chlorellaceae</taxon>
        <taxon>Auxenochlorella</taxon>
    </lineage>
</organism>
<dbReference type="InterPro" id="IPR003593">
    <property type="entry name" value="AAA+_ATPase"/>
</dbReference>
<dbReference type="Gene3D" id="1.20.272.10">
    <property type="match status" value="1"/>
</dbReference>
<dbReference type="FunFam" id="3.40.50.300:FF:000107">
    <property type="entry name" value="Replication factor C subunit 4"/>
    <property type="match status" value="1"/>
</dbReference>
<dbReference type="eggNOG" id="KOG0991">
    <property type="taxonomic scope" value="Eukaryota"/>
</dbReference>
<dbReference type="EMBL" id="KL662090">
    <property type="protein sequence ID" value="KFM23353.1"/>
    <property type="molecule type" value="Genomic_DNA"/>
</dbReference>
<dbReference type="OrthoDB" id="4199794at2759"/>
<keyword evidence="4" id="KW-0235">DNA replication</keyword>
<evidence type="ECO:0000256" key="4">
    <source>
        <dbReference type="ARBA" id="ARBA00022705"/>
    </source>
</evidence>
<evidence type="ECO:0000256" key="8">
    <source>
        <dbReference type="ARBA" id="ARBA00040745"/>
    </source>
</evidence>
<dbReference type="RefSeq" id="XP_011396223.1">
    <property type="nucleotide sequence ID" value="XM_011397921.1"/>
</dbReference>
<dbReference type="InterPro" id="IPR025638">
    <property type="entry name" value="DUF4336"/>
</dbReference>
<dbReference type="SUPFAM" id="SSF52540">
    <property type="entry name" value="P-loop containing nucleoside triphosphate hydrolases"/>
    <property type="match status" value="1"/>
</dbReference>
<dbReference type="KEGG" id="apro:F751_1049"/>
<comment type="subcellular location">
    <subcellularLocation>
        <location evidence="1">Nucleus</location>
    </subcellularLocation>
</comment>
<dbReference type="GO" id="GO:0016887">
    <property type="term" value="F:ATP hydrolysis activity"/>
    <property type="evidence" value="ECO:0007669"/>
    <property type="project" value="InterPro"/>
</dbReference>
<dbReference type="PANTHER" id="PTHR33835">
    <property type="entry name" value="YALI0C07656P"/>
    <property type="match status" value="1"/>
</dbReference>
<dbReference type="GO" id="GO:0006260">
    <property type="term" value="P:DNA replication"/>
    <property type="evidence" value="ECO:0007669"/>
    <property type="project" value="UniProtKB-KW"/>
</dbReference>
<dbReference type="FunFam" id="1.10.8.60:FF:000012">
    <property type="entry name" value="Replication factor C subunit 4"/>
    <property type="match status" value="1"/>
</dbReference>
<dbReference type="CDD" id="cd00009">
    <property type="entry name" value="AAA"/>
    <property type="match status" value="1"/>
</dbReference>
<evidence type="ECO:0000313" key="10">
    <source>
        <dbReference type="EMBL" id="KFM23353.1"/>
    </source>
</evidence>
<evidence type="ECO:0000256" key="3">
    <source>
        <dbReference type="ARBA" id="ARBA00011480"/>
    </source>
</evidence>
<dbReference type="AlphaFoldDB" id="A0A087SC99"/>
<dbReference type="Gene3D" id="3.40.50.300">
    <property type="entry name" value="P-loop containing nucleotide triphosphate hydrolases"/>
    <property type="match status" value="1"/>
</dbReference>
<dbReference type="GO" id="GO:0005524">
    <property type="term" value="F:ATP binding"/>
    <property type="evidence" value="ECO:0007669"/>
    <property type="project" value="UniProtKB-KW"/>
</dbReference>
<dbReference type="GO" id="GO:0003677">
    <property type="term" value="F:DNA binding"/>
    <property type="evidence" value="ECO:0007669"/>
    <property type="project" value="InterPro"/>
</dbReference>
<proteinExistence type="inferred from homology"/>
<dbReference type="InterPro" id="IPR013748">
    <property type="entry name" value="Rep_factorC_C"/>
</dbReference>
<dbReference type="PANTHER" id="PTHR33835:SF2">
    <property type="entry name" value="LYSINE-TRNA LIGASE"/>
    <property type="match status" value="1"/>
</dbReference>
<dbReference type="InterPro" id="IPR047854">
    <property type="entry name" value="RFC_lid"/>
</dbReference>
<dbReference type="Pfam" id="PF08542">
    <property type="entry name" value="Rep_fac_C"/>
    <property type="match status" value="1"/>
</dbReference>
<dbReference type="InterPro" id="IPR027417">
    <property type="entry name" value="P-loop_NTPase"/>
</dbReference>
<evidence type="ECO:0000256" key="5">
    <source>
        <dbReference type="ARBA" id="ARBA00022741"/>
    </source>
</evidence>
<comment type="similarity">
    <text evidence="2">Belongs to the activator 1 small subunits family.</text>
</comment>
<comment type="subunit">
    <text evidence="3">Heterotetramer of subunits RFC2, RFC3, RFC4 and RFC5 that can form a complex with RFC1.</text>
</comment>
<evidence type="ECO:0000313" key="11">
    <source>
        <dbReference type="Proteomes" id="UP000028924"/>
    </source>
</evidence>
<keyword evidence="6" id="KW-0067">ATP-binding</keyword>
<evidence type="ECO:0000256" key="7">
    <source>
        <dbReference type="ARBA" id="ARBA00023242"/>
    </source>
</evidence>